<dbReference type="PROSITE" id="PS50914">
    <property type="entry name" value="BON"/>
    <property type="match status" value="1"/>
</dbReference>
<evidence type="ECO:0000313" key="4">
    <source>
        <dbReference type="Proteomes" id="UP000001868"/>
    </source>
</evidence>
<feature type="region of interest" description="Disordered" evidence="1">
    <location>
        <begin position="1"/>
        <end position="59"/>
    </location>
</feature>
<dbReference type="Proteomes" id="UP000001868">
    <property type="component" value="Chromosome"/>
</dbReference>
<dbReference type="Pfam" id="PF04972">
    <property type="entry name" value="BON"/>
    <property type="match status" value="1"/>
</dbReference>
<dbReference type="PANTHER" id="PTHR34606">
    <property type="entry name" value="BON DOMAIN-CONTAINING PROTEIN"/>
    <property type="match status" value="1"/>
</dbReference>
<dbReference type="KEGG" id="pzu:PHZ_c3365"/>
<evidence type="ECO:0000256" key="1">
    <source>
        <dbReference type="SAM" id="MobiDB-lite"/>
    </source>
</evidence>
<dbReference type="PANTHER" id="PTHR34606:SF15">
    <property type="entry name" value="BON DOMAIN-CONTAINING PROTEIN"/>
    <property type="match status" value="1"/>
</dbReference>
<sequence>MADQDRWIEDRRRGRYGGEDRSRQGYENDGPRNFDRPGYGGRGYAEAYGEDRSFEPGRGEAYGAGYGMGGYGYEGRGYGEPDRRYGGQWGQGPGGRGDEGYGGGSYGGRSYGAPRRGEGTGRYGGYEDEAYRGQGGGGERPDSHDRTWMERAGERVASWFGGGEHETGAGHRGRGPKNYKRSDDRIREDVSDRLTDDSWLDASGIEVQVSDGEVTLAGTVERREDKRRAEDLAERVSGVRHVQNNLRIQPAGESEYGSSFMGGAPNPAGATGASVTGTTSTGGGGKPM</sequence>
<dbReference type="RefSeq" id="WP_012523912.1">
    <property type="nucleotide sequence ID" value="NC_011144.1"/>
</dbReference>
<dbReference type="EMBL" id="CP000747">
    <property type="protein sequence ID" value="ACG79774.1"/>
    <property type="molecule type" value="Genomic_DNA"/>
</dbReference>
<feature type="compositionally biased region" description="Gly residues" evidence="1">
    <location>
        <begin position="87"/>
        <end position="110"/>
    </location>
</feature>
<reference evidence="3 4" key="1">
    <citation type="journal article" date="2008" name="BMC Genomics">
        <title>Complete genome of Phenylobacterium zucineum - a novel facultative intracellular bacterium isolated from human erythroleukemia cell line K562.</title>
        <authorList>
            <person name="Luo Y."/>
            <person name="Xu X."/>
            <person name="Ding Z."/>
            <person name="Liu Z."/>
            <person name="Zhang B."/>
            <person name="Yan Z."/>
            <person name="Sun J."/>
            <person name="Hu S."/>
            <person name="Hu X."/>
        </authorList>
    </citation>
    <scope>NUCLEOTIDE SEQUENCE [LARGE SCALE GENOMIC DNA]</scope>
    <source>
        <strain evidence="3 4">HLK1</strain>
    </source>
</reference>
<dbReference type="InterPro" id="IPR051686">
    <property type="entry name" value="Lipoprotein_DolP"/>
</dbReference>
<dbReference type="Gene3D" id="3.30.1340.30">
    <property type="match status" value="1"/>
</dbReference>
<keyword evidence="4" id="KW-1185">Reference proteome</keyword>
<feature type="region of interest" description="Disordered" evidence="1">
    <location>
        <begin position="247"/>
        <end position="288"/>
    </location>
</feature>
<accession>B4RBC9</accession>
<organism evidence="3 4">
    <name type="scientific">Phenylobacterium zucineum (strain HLK1)</name>
    <dbReference type="NCBI Taxonomy" id="450851"/>
    <lineage>
        <taxon>Bacteria</taxon>
        <taxon>Pseudomonadati</taxon>
        <taxon>Pseudomonadota</taxon>
        <taxon>Alphaproteobacteria</taxon>
        <taxon>Caulobacterales</taxon>
        <taxon>Caulobacteraceae</taxon>
        <taxon>Phenylobacterium</taxon>
    </lineage>
</organism>
<feature type="region of interest" description="Disordered" evidence="1">
    <location>
        <begin position="76"/>
        <end position="185"/>
    </location>
</feature>
<dbReference type="STRING" id="450851.PHZ_c3365"/>
<dbReference type="SMART" id="SM00749">
    <property type="entry name" value="BON"/>
    <property type="match status" value="1"/>
</dbReference>
<dbReference type="InterPro" id="IPR007055">
    <property type="entry name" value="BON_dom"/>
</dbReference>
<feature type="compositionally biased region" description="Basic and acidic residues" evidence="1">
    <location>
        <begin position="49"/>
        <end position="58"/>
    </location>
</feature>
<feature type="compositionally biased region" description="Basic and acidic residues" evidence="1">
    <location>
        <begin position="1"/>
        <end position="35"/>
    </location>
</feature>
<name>B4RBC9_PHEZH</name>
<feature type="domain" description="BON" evidence="2">
    <location>
        <begin position="182"/>
        <end position="250"/>
    </location>
</feature>
<proteinExistence type="predicted"/>
<dbReference type="InterPro" id="IPR014004">
    <property type="entry name" value="Transpt-assoc_nodulatn_dom_bac"/>
</dbReference>
<feature type="compositionally biased region" description="Low complexity" evidence="1">
    <location>
        <begin position="262"/>
        <end position="279"/>
    </location>
</feature>
<dbReference type="eggNOG" id="COG2823">
    <property type="taxonomic scope" value="Bacteria"/>
</dbReference>
<gene>
    <name evidence="3" type="ordered locus">PHZ_c3365</name>
</gene>
<protein>
    <recommendedName>
        <fullName evidence="2">BON domain-containing protein</fullName>
    </recommendedName>
</protein>
<dbReference type="AlphaFoldDB" id="B4RBC9"/>
<dbReference type="HOGENOM" id="CLU_965394_0_0_5"/>
<evidence type="ECO:0000259" key="2">
    <source>
        <dbReference type="PROSITE" id="PS50914"/>
    </source>
</evidence>
<feature type="compositionally biased region" description="Basic and acidic residues" evidence="1">
    <location>
        <begin position="139"/>
        <end position="154"/>
    </location>
</feature>
<evidence type="ECO:0000313" key="3">
    <source>
        <dbReference type="EMBL" id="ACG79774.1"/>
    </source>
</evidence>